<dbReference type="AlphaFoldDB" id="A0A1L5P7H5"/>
<reference evidence="1 2" key="1">
    <citation type="submission" date="2016-09" db="EMBL/GenBank/DDBJ databases">
        <title>The complete genome sequences of Rhizobium gallicum, symbiovars gallicum and phaseoli, symbionts associated to common bean (Phaseolus vulgaris).</title>
        <authorList>
            <person name="Bustos P."/>
            <person name="Santamaria R.I."/>
            <person name="Perez-Carrascal O.M."/>
            <person name="Juarez S."/>
            <person name="Lozano L."/>
            <person name="Martinez-Flores I."/>
            <person name="Martinez-Romero E."/>
            <person name="Cevallos M."/>
            <person name="Romero D."/>
            <person name="Davila G."/>
            <person name="Gonzalez V."/>
        </authorList>
    </citation>
    <scope>NUCLEOTIDE SEQUENCE [LARGE SCALE GENOMIC DNA]</scope>
    <source>
        <strain evidence="1 2">8C-3</strain>
    </source>
</reference>
<dbReference type="EMBL" id="CP017241">
    <property type="protein sequence ID" value="APO76081.1"/>
    <property type="molecule type" value="Genomic_DNA"/>
</dbReference>
<evidence type="ECO:0000313" key="1">
    <source>
        <dbReference type="EMBL" id="APO76081.1"/>
    </source>
</evidence>
<dbReference type="Proteomes" id="UP000185109">
    <property type="component" value="Chromosome"/>
</dbReference>
<organism evidence="1 2">
    <name type="scientific">Rhizobium etli 8C-3</name>
    <dbReference type="NCBI Taxonomy" id="538025"/>
    <lineage>
        <taxon>Bacteria</taxon>
        <taxon>Pseudomonadati</taxon>
        <taxon>Pseudomonadota</taxon>
        <taxon>Alphaproteobacteria</taxon>
        <taxon>Hyphomicrobiales</taxon>
        <taxon>Rhizobiaceae</taxon>
        <taxon>Rhizobium/Agrobacterium group</taxon>
        <taxon>Rhizobium</taxon>
    </lineage>
</organism>
<protein>
    <submittedName>
        <fullName evidence="1">Uncharacterized protein</fullName>
    </submittedName>
</protein>
<proteinExistence type="predicted"/>
<dbReference type="RefSeq" id="WP_074062321.1">
    <property type="nucleotide sequence ID" value="NZ_CP017241.1"/>
</dbReference>
<accession>A0A1L5P7H5</accession>
<sequence>MICDPFKPSTAIIDFRKRFTRLFQPGRQVTASAFADAIAGLNTCVEMAREYEDEMMVLESMLLLNQPRVVYGADFVSEAVSPTPPPALRLVVSNRGERA</sequence>
<gene>
    <name evidence="1" type="ORF">AM571_CH03287</name>
</gene>
<evidence type="ECO:0000313" key="2">
    <source>
        <dbReference type="Proteomes" id="UP000185109"/>
    </source>
</evidence>
<name>A0A1L5P7H5_RHIET</name>